<dbReference type="Proteomes" id="UP000426246">
    <property type="component" value="Chromosome"/>
</dbReference>
<gene>
    <name evidence="2" type="ORF">EHS13_19885</name>
</gene>
<dbReference type="Pfam" id="PF13529">
    <property type="entry name" value="Peptidase_C39_2"/>
    <property type="match status" value="1"/>
</dbReference>
<reference evidence="3" key="1">
    <citation type="submission" date="2018-11" db="EMBL/GenBank/DDBJ databases">
        <title>Complete genome sequence of Paenibacillus sp. ML311-T8.</title>
        <authorList>
            <person name="Nam Y.-D."/>
            <person name="Kang J."/>
            <person name="Chung W.-H."/>
            <person name="Park Y.S."/>
        </authorList>
    </citation>
    <scope>NUCLEOTIDE SEQUENCE [LARGE SCALE GENOMIC DNA]</scope>
    <source>
        <strain evidence="3">ML311-T8</strain>
    </source>
</reference>
<evidence type="ECO:0000313" key="3">
    <source>
        <dbReference type="Proteomes" id="UP000426246"/>
    </source>
</evidence>
<sequence>MTSFGQMMKYSLSVMLIIVLAFSSGAFGILIYGKFTEDVEYPVNLSSGSNGEIVAPVTPAPSNKPVALTRKASAMLKAPIISQYPELRSGCEITTLAMLLQFYGIKKGKLDLLADMPYDKTPVKVDGKNKIISWGNPNIGFVGDVTGRKKGFGIYHTALMEVLQKYVPTAVDLTGKSFEALEDKIAEGIPVEVWTTSKFQDSVNWTIWDTSLGPFRATFSEHAVLLVGYDKDNVYVNDPLTGLSQVKINKALFIRTWELMEKQAISYNKGAI</sequence>
<dbReference type="EMBL" id="CP034235">
    <property type="protein sequence ID" value="QGQ96985.1"/>
    <property type="molecule type" value="Genomic_DNA"/>
</dbReference>
<dbReference type="AlphaFoldDB" id="A0A6B8RN66"/>
<name>A0A6B8RN66_9BACL</name>
<keyword evidence="3" id="KW-1185">Reference proteome</keyword>
<dbReference type="KEGG" id="ppsc:EHS13_19885"/>
<dbReference type="PANTHER" id="PTHR37806">
    <property type="entry name" value="LMO0724 PROTEIN"/>
    <property type="match status" value="1"/>
</dbReference>
<accession>A0A6B8RN66</accession>
<dbReference type="PANTHER" id="PTHR37806:SF1">
    <property type="entry name" value="PEPTIDASE C39-LIKE DOMAIN-CONTAINING PROTEIN"/>
    <property type="match status" value="1"/>
</dbReference>
<dbReference type="InterPro" id="IPR039564">
    <property type="entry name" value="Peptidase_C39-like"/>
</dbReference>
<dbReference type="Gene3D" id="3.90.70.10">
    <property type="entry name" value="Cysteine proteinases"/>
    <property type="match status" value="1"/>
</dbReference>
<dbReference type="RefSeq" id="WP_155702083.1">
    <property type="nucleotide sequence ID" value="NZ_CP034235.1"/>
</dbReference>
<evidence type="ECO:0000259" key="1">
    <source>
        <dbReference type="Pfam" id="PF13529"/>
    </source>
</evidence>
<evidence type="ECO:0000313" key="2">
    <source>
        <dbReference type="EMBL" id="QGQ96985.1"/>
    </source>
</evidence>
<proteinExistence type="predicted"/>
<dbReference type="OrthoDB" id="1164310at2"/>
<feature type="domain" description="Peptidase C39-like" evidence="1">
    <location>
        <begin position="77"/>
        <end position="239"/>
    </location>
</feature>
<organism evidence="2 3">
    <name type="scientific">Paenibacillus psychroresistens</name>
    <dbReference type="NCBI Taxonomy" id="1778678"/>
    <lineage>
        <taxon>Bacteria</taxon>
        <taxon>Bacillati</taxon>
        <taxon>Bacillota</taxon>
        <taxon>Bacilli</taxon>
        <taxon>Bacillales</taxon>
        <taxon>Paenibacillaceae</taxon>
        <taxon>Paenibacillus</taxon>
    </lineage>
</organism>
<protein>
    <recommendedName>
        <fullName evidence="1">Peptidase C39-like domain-containing protein</fullName>
    </recommendedName>
</protein>